<dbReference type="PANTHER" id="PTHR31284">
    <property type="entry name" value="ACID PHOSPHATASE-LIKE PROTEIN"/>
    <property type="match status" value="1"/>
</dbReference>
<keyword evidence="2" id="KW-0325">Glycoprotein</keyword>
<protein>
    <recommendedName>
        <fullName evidence="8">Acid phosphatase</fullName>
    </recommendedName>
</protein>
<dbReference type="EMBL" id="CP093346">
    <property type="protein sequence ID" value="WOG96125.1"/>
    <property type="molecule type" value="Genomic_DNA"/>
</dbReference>
<evidence type="ECO:0000313" key="7">
    <source>
        <dbReference type="Proteomes" id="UP000077755"/>
    </source>
</evidence>
<proteinExistence type="inferred from homology"/>
<dbReference type="SUPFAM" id="SSF56784">
    <property type="entry name" value="HAD-like"/>
    <property type="match status" value="1"/>
</dbReference>
<evidence type="ECO:0000313" key="6">
    <source>
        <dbReference type="EMBL" id="WOG96125.1"/>
    </source>
</evidence>
<dbReference type="PIRSF" id="PIRSF002674">
    <property type="entry name" value="VSP"/>
    <property type="match status" value="1"/>
</dbReference>
<dbReference type="CDD" id="cd07535">
    <property type="entry name" value="HAD_VSP"/>
    <property type="match status" value="1"/>
</dbReference>
<reference evidence="5" key="1">
    <citation type="journal article" date="2016" name="Nat. Genet.">
        <title>A high-quality carrot genome assembly provides new insights into carotenoid accumulation and asterid genome evolution.</title>
        <authorList>
            <person name="Iorizzo M."/>
            <person name="Ellison S."/>
            <person name="Senalik D."/>
            <person name="Zeng P."/>
            <person name="Satapoomin P."/>
            <person name="Huang J."/>
            <person name="Bowman M."/>
            <person name="Iovene M."/>
            <person name="Sanseverino W."/>
            <person name="Cavagnaro P."/>
            <person name="Yildiz M."/>
            <person name="Macko-Podgorni A."/>
            <person name="Moranska E."/>
            <person name="Grzebelus E."/>
            <person name="Grzebelus D."/>
            <person name="Ashrafi H."/>
            <person name="Zheng Z."/>
            <person name="Cheng S."/>
            <person name="Spooner D."/>
            <person name="Van Deynze A."/>
            <person name="Simon P."/>
        </authorList>
    </citation>
    <scope>NUCLEOTIDE SEQUENCE [LARGE SCALE GENOMIC DNA]</scope>
    <source>
        <tissue evidence="5">Leaf</tissue>
    </source>
</reference>
<dbReference type="PANTHER" id="PTHR31284:SF9">
    <property type="entry name" value="HAD SUPERFAMILY, SUBFAMILY IIIB ACID PHOSPHATASE"/>
    <property type="match status" value="1"/>
</dbReference>
<evidence type="ECO:0000256" key="1">
    <source>
        <dbReference type="ARBA" id="ARBA00022729"/>
    </source>
</evidence>
<dbReference type="GO" id="GO:0003993">
    <property type="term" value="F:acid phosphatase activity"/>
    <property type="evidence" value="ECO:0007669"/>
    <property type="project" value="InterPro"/>
</dbReference>
<name>A0A162A7H0_DAUCS</name>
<gene>
    <name evidence="5" type="ORF">DCAR_015326</name>
    <name evidence="6" type="ORF">DCAR_0415456</name>
</gene>
<dbReference type="InterPro" id="IPR010028">
    <property type="entry name" value="Acid_phosphatase_pln"/>
</dbReference>
<feature type="chain" id="PRO_5007830995" description="Acid phosphatase" evidence="4">
    <location>
        <begin position="23"/>
        <end position="260"/>
    </location>
</feature>
<dbReference type="AlphaFoldDB" id="A0A162A7H0"/>
<dbReference type="InterPro" id="IPR014403">
    <property type="entry name" value="APS1/VSP"/>
</dbReference>
<evidence type="ECO:0008006" key="8">
    <source>
        <dbReference type="Google" id="ProtNLM"/>
    </source>
</evidence>
<keyword evidence="7" id="KW-1185">Reference proteome</keyword>
<dbReference type="OMA" id="HYHESGE"/>
<organism evidence="5">
    <name type="scientific">Daucus carota subsp. sativus</name>
    <name type="common">Carrot</name>
    <dbReference type="NCBI Taxonomy" id="79200"/>
    <lineage>
        <taxon>Eukaryota</taxon>
        <taxon>Viridiplantae</taxon>
        <taxon>Streptophyta</taxon>
        <taxon>Embryophyta</taxon>
        <taxon>Tracheophyta</taxon>
        <taxon>Spermatophyta</taxon>
        <taxon>Magnoliopsida</taxon>
        <taxon>eudicotyledons</taxon>
        <taxon>Gunneridae</taxon>
        <taxon>Pentapetalae</taxon>
        <taxon>asterids</taxon>
        <taxon>campanulids</taxon>
        <taxon>Apiales</taxon>
        <taxon>Apiaceae</taxon>
        <taxon>Apioideae</taxon>
        <taxon>Scandiceae</taxon>
        <taxon>Daucinae</taxon>
        <taxon>Daucus</taxon>
        <taxon>Daucus sect. Daucus</taxon>
    </lineage>
</organism>
<dbReference type="OrthoDB" id="59415at2759"/>
<feature type="signal peptide" evidence="4">
    <location>
        <begin position="1"/>
        <end position="22"/>
    </location>
</feature>
<keyword evidence="1 4" id="KW-0732">Signal</keyword>
<dbReference type="EMBL" id="LNRQ01000004">
    <property type="protein sequence ID" value="KZM97312.1"/>
    <property type="molecule type" value="Genomic_DNA"/>
</dbReference>
<sequence length="260" mass="29741">MKVIRGVVVIFMVAVLAEVGEAARSLSSNWKPRLEGGNYDYSYSYCLSWRLAAETNDIRGWRTVPSECLRHVQSYMLLGQYNLDLNLIIFEHIFPYINSIPLSNDGYDAWILDIDDTCLSNIVYYKLRQFGCEPYDPQGFKMWASRGGCPAVPATLRLFNKLVETGLKVFLVSGRDEETLYQATADNLHNQEFIGYERLILRSAANRGQGGVVFKSEKRKQLVEEGYRIWGNVGDQWSDLQGDFTGNRTFKLPNPMYFVP</sequence>
<reference evidence="6" key="2">
    <citation type="submission" date="2022-03" db="EMBL/GenBank/DDBJ databases">
        <title>Draft title - Genomic analysis of global carrot germplasm unveils the trajectory of domestication and the origin of high carotenoid orange carrot.</title>
        <authorList>
            <person name="Iorizzo M."/>
            <person name="Ellison S."/>
            <person name="Senalik D."/>
            <person name="Macko-Podgorni A."/>
            <person name="Grzebelus D."/>
            <person name="Bostan H."/>
            <person name="Rolling W."/>
            <person name="Curaba J."/>
            <person name="Simon P."/>
        </authorList>
    </citation>
    <scope>NUCLEOTIDE SEQUENCE</scope>
    <source>
        <tissue evidence="6">Leaf</tissue>
    </source>
</reference>
<evidence type="ECO:0000313" key="5">
    <source>
        <dbReference type="EMBL" id="KZM97312.1"/>
    </source>
</evidence>
<evidence type="ECO:0000256" key="2">
    <source>
        <dbReference type="ARBA" id="ARBA00023180"/>
    </source>
</evidence>
<dbReference type="NCBIfam" id="TIGR01675">
    <property type="entry name" value="plant-AP"/>
    <property type="match status" value="1"/>
</dbReference>
<dbReference type="InterPro" id="IPR023214">
    <property type="entry name" value="HAD_sf"/>
</dbReference>
<dbReference type="Pfam" id="PF03767">
    <property type="entry name" value="Acid_phosphat_B"/>
    <property type="match status" value="1"/>
</dbReference>
<dbReference type="InterPro" id="IPR005519">
    <property type="entry name" value="Acid_phosphat_B-like"/>
</dbReference>
<dbReference type="STRING" id="79200.A0A162A7H0"/>
<evidence type="ECO:0000256" key="4">
    <source>
        <dbReference type="SAM" id="SignalP"/>
    </source>
</evidence>
<comment type="similarity">
    <text evidence="3">Belongs to the APS1/VSP family.</text>
</comment>
<dbReference type="Proteomes" id="UP000077755">
    <property type="component" value="Chromosome 4"/>
</dbReference>
<dbReference type="InterPro" id="IPR036412">
    <property type="entry name" value="HAD-like_sf"/>
</dbReference>
<dbReference type="Gramene" id="KZM97312">
    <property type="protein sequence ID" value="KZM97312"/>
    <property type="gene ID" value="DCAR_015326"/>
</dbReference>
<evidence type="ECO:0000256" key="3">
    <source>
        <dbReference type="PIRNR" id="PIRNR002674"/>
    </source>
</evidence>
<dbReference type="KEGG" id="dcr:108216220"/>
<dbReference type="Gene3D" id="3.40.50.1000">
    <property type="entry name" value="HAD superfamily/HAD-like"/>
    <property type="match status" value="1"/>
</dbReference>
<accession>A0A162A7H0</accession>